<feature type="compositionally biased region" description="Polar residues" evidence="1">
    <location>
        <begin position="65"/>
        <end position="77"/>
    </location>
</feature>
<evidence type="ECO:0000313" key="3">
    <source>
        <dbReference type="Proteomes" id="UP000434276"/>
    </source>
</evidence>
<evidence type="ECO:0000313" key="2">
    <source>
        <dbReference type="EMBL" id="CAA0384326.1"/>
    </source>
</evidence>
<organism evidence="2 3">
    <name type="scientific">Arabidopsis thaliana</name>
    <name type="common">Mouse-ear cress</name>
    <dbReference type="NCBI Taxonomy" id="3702"/>
    <lineage>
        <taxon>Eukaryota</taxon>
        <taxon>Viridiplantae</taxon>
        <taxon>Streptophyta</taxon>
        <taxon>Embryophyta</taxon>
        <taxon>Tracheophyta</taxon>
        <taxon>Spermatophyta</taxon>
        <taxon>Magnoliopsida</taxon>
        <taxon>eudicotyledons</taxon>
        <taxon>Gunneridae</taxon>
        <taxon>Pentapetalae</taxon>
        <taxon>rosids</taxon>
        <taxon>malvids</taxon>
        <taxon>Brassicales</taxon>
        <taxon>Brassicaceae</taxon>
        <taxon>Camelineae</taxon>
        <taxon>Arabidopsis</taxon>
    </lineage>
</organism>
<dbReference type="Proteomes" id="UP000434276">
    <property type="component" value="Unassembled WGS sequence"/>
</dbReference>
<sequence length="85" mass="9734">MVEENISGLRSHRPGVEIVDRSENLSIRTRSGRGFVEQNGGILDQYEEWSRRIYRVRGFIDQELKSSTGSENSTTRTRSGRGFID</sequence>
<reference evidence="2 3" key="1">
    <citation type="submission" date="2019-12" db="EMBL/GenBank/DDBJ databases">
        <authorList>
            <person name="Jiao W.-B."/>
            <person name="Schneeberger K."/>
        </authorList>
    </citation>
    <scope>NUCLEOTIDE SEQUENCE [LARGE SCALE GENOMIC DNA]</scope>
    <source>
        <strain evidence="3">cv. C24</strain>
    </source>
</reference>
<accession>A0A5S9XHH8</accession>
<gene>
    <name evidence="2" type="ORF">C24_LOCUS14516</name>
</gene>
<protein>
    <submittedName>
        <fullName evidence="2">Uncharacterized protein</fullName>
    </submittedName>
</protein>
<dbReference type="OrthoDB" id="10442305at2759"/>
<dbReference type="AlphaFoldDB" id="A0A5S9XHH8"/>
<name>A0A5S9XHH8_ARATH</name>
<evidence type="ECO:0000256" key="1">
    <source>
        <dbReference type="SAM" id="MobiDB-lite"/>
    </source>
</evidence>
<dbReference type="EMBL" id="CACSHJ010000089">
    <property type="protein sequence ID" value="CAA0384326.1"/>
    <property type="molecule type" value="Genomic_DNA"/>
</dbReference>
<proteinExistence type="predicted"/>
<feature type="region of interest" description="Disordered" evidence="1">
    <location>
        <begin position="64"/>
        <end position="85"/>
    </location>
</feature>